<evidence type="ECO:0000256" key="1">
    <source>
        <dbReference type="ARBA" id="ARBA00022741"/>
    </source>
</evidence>
<dbReference type="PANTHER" id="PTHR45626">
    <property type="entry name" value="TRANSCRIPTION TERMINATION FACTOR 2-RELATED"/>
    <property type="match status" value="1"/>
</dbReference>
<dbReference type="GO" id="GO:0006281">
    <property type="term" value="P:DNA repair"/>
    <property type="evidence" value="ECO:0007669"/>
    <property type="project" value="TreeGrafter"/>
</dbReference>
<dbReference type="PROSITE" id="PS51194">
    <property type="entry name" value="HELICASE_CTER"/>
    <property type="match status" value="1"/>
</dbReference>
<evidence type="ECO:0000256" key="2">
    <source>
        <dbReference type="ARBA" id="ARBA00022801"/>
    </source>
</evidence>
<dbReference type="Proteomes" id="UP000289323">
    <property type="component" value="Unassembled WGS sequence"/>
</dbReference>
<dbReference type="SMART" id="SM00490">
    <property type="entry name" value="HELICc"/>
    <property type="match status" value="1"/>
</dbReference>
<dbReference type="AlphaFoldDB" id="A0A446BPH1"/>
<keyword evidence="1" id="KW-0547">Nucleotide-binding</keyword>
<dbReference type="GO" id="GO:0005524">
    <property type="term" value="F:ATP binding"/>
    <property type="evidence" value="ECO:0007669"/>
    <property type="project" value="UniProtKB-KW"/>
</dbReference>
<proteinExistence type="predicted"/>
<gene>
    <name evidence="5" type="ORF">TT172_LOCUS6840</name>
</gene>
<organism evidence="5 6">
    <name type="scientific">Thermothielavioides terrestris</name>
    <dbReference type="NCBI Taxonomy" id="2587410"/>
    <lineage>
        <taxon>Eukaryota</taxon>
        <taxon>Fungi</taxon>
        <taxon>Dikarya</taxon>
        <taxon>Ascomycota</taxon>
        <taxon>Pezizomycotina</taxon>
        <taxon>Sordariomycetes</taxon>
        <taxon>Sordariomycetidae</taxon>
        <taxon>Sordariales</taxon>
        <taxon>Chaetomiaceae</taxon>
        <taxon>Thermothielavioides</taxon>
    </lineage>
</organism>
<dbReference type="Gene3D" id="3.40.50.10810">
    <property type="entry name" value="Tandem AAA-ATPase domain"/>
    <property type="match status" value="1"/>
</dbReference>
<sequence>MARAACELDSVSRWAVTGTPIQNRISDLAAQLKFIRAYPYNDPKQFEADISRLWKSGEDEETAKRLKCLSACLLLRRAKATISLPARRDMTCPVDFSREERAAYDEAREQTITRIDEALHTDSEASRAGVYVNVLQQIESLRLICNLGLHYRTRRNLFSTWRLTLDVVEKGLESAGIRTIRFDGNVAQKERQSVVDRFKADPGIRVMLLTLSCGAVGLTLTVASRAYLMEPHWNPTLEEQALARIHRIGQTREVTTVRFYIRDSFEERVMELQNVKQQLARVLLSPHDGDQGDDSFGGLHKLRALL</sequence>
<evidence type="ECO:0000313" key="5">
    <source>
        <dbReference type="EMBL" id="SPQ24421.1"/>
    </source>
</evidence>
<dbReference type="GO" id="GO:0016787">
    <property type="term" value="F:hydrolase activity"/>
    <property type="evidence" value="ECO:0007669"/>
    <property type="project" value="UniProtKB-KW"/>
</dbReference>
<dbReference type="InterPro" id="IPR049730">
    <property type="entry name" value="SNF2/RAD54-like_C"/>
</dbReference>
<dbReference type="Pfam" id="PF00271">
    <property type="entry name" value="Helicase_C"/>
    <property type="match status" value="1"/>
</dbReference>
<dbReference type="CDD" id="cd18793">
    <property type="entry name" value="SF2_C_SNF"/>
    <property type="match status" value="1"/>
</dbReference>
<protein>
    <submittedName>
        <fullName evidence="5">6db613db-62c9-4e99-888c-c9372a6443fe</fullName>
    </submittedName>
</protein>
<dbReference type="InterPro" id="IPR050628">
    <property type="entry name" value="SNF2_RAD54_helicase_TF"/>
</dbReference>
<dbReference type="InterPro" id="IPR038718">
    <property type="entry name" value="SNF2-like_sf"/>
</dbReference>
<dbReference type="EMBL" id="OUUZ01000013">
    <property type="protein sequence ID" value="SPQ24421.1"/>
    <property type="molecule type" value="Genomic_DNA"/>
</dbReference>
<dbReference type="PANTHER" id="PTHR45626:SF22">
    <property type="entry name" value="DNA REPAIR PROTEIN RAD5"/>
    <property type="match status" value="1"/>
</dbReference>
<dbReference type="GO" id="GO:0005634">
    <property type="term" value="C:nucleus"/>
    <property type="evidence" value="ECO:0007669"/>
    <property type="project" value="TreeGrafter"/>
</dbReference>
<keyword evidence="3" id="KW-0067">ATP-binding</keyword>
<dbReference type="InterPro" id="IPR000330">
    <property type="entry name" value="SNF2_N"/>
</dbReference>
<accession>A0A446BPH1</accession>
<dbReference type="SUPFAM" id="SSF52540">
    <property type="entry name" value="P-loop containing nucleoside triphosphate hydrolases"/>
    <property type="match status" value="2"/>
</dbReference>
<name>A0A446BPH1_9PEZI</name>
<dbReference type="Gene3D" id="3.40.50.300">
    <property type="entry name" value="P-loop containing nucleotide triphosphate hydrolases"/>
    <property type="match status" value="1"/>
</dbReference>
<dbReference type="Pfam" id="PF00176">
    <property type="entry name" value="SNF2-rel_dom"/>
    <property type="match status" value="1"/>
</dbReference>
<dbReference type="InterPro" id="IPR001650">
    <property type="entry name" value="Helicase_C-like"/>
</dbReference>
<dbReference type="InterPro" id="IPR027417">
    <property type="entry name" value="P-loop_NTPase"/>
</dbReference>
<reference evidence="5 6" key="1">
    <citation type="submission" date="2018-04" db="EMBL/GenBank/DDBJ databases">
        <authorList>
            <person name="Huttner S."/>
            <person name="Dainat J."/>
        </authorList>
    </citation>
    <scope>NUCLEOTIDE SEQUENCE [LARGE SCALE GENOMIC DNA]</scope>
</reference>
<evidence type="ECO:0000259" key="4">
    <source>
        <dbReference type="PROSITE" id="PS51194"/>
    </source>
</evidence>
<evidence type="ECO:0000313" key="6">
    <source>
        <dbReference type="Proteomes" id="UP000289323"/>
    </source>
</evidence>
<keyword evidence="2" id="KW-0378">Hydrolase</keyword>
<dbReference type="GO" id="GO:0008094">
    <property type="term" value="F:ATP-dependent activity, acting on DNA"/>
    <property type="evidence" value="ECO:0007669"/>
    <property type="project" value="TreeGrafter"/>
</dbReference>
<feature type="domain" description="Helicase C-terminal" evidence="4">
    <location>
        <begin position="133"/>
        <end position="290"/>
    </location>
</feature>
<evidence type="ECO:0000256" key="3">
    <source>
        <dbReference type="ARBA" id="ARBA00022840"/>
    </source>
</evidence>